<reference evidence="1" key="1">
    <citation type="journal article" date="2019" name="bioRxiv">
        <title>The Genome of the Zebra Mussel, Dreissena polymorpha: A Resource for Invasive Species Research.</title>
        <authorList>
            <person name="McCartney M.A."/>
            <person name="Auch B."/>
            <person name="Kono T."/>
            <person name="Mallez S."/>
            <person name="Zhang Y."/>
            <person name="Obille A."/>
            <person name="Becker A."/>
            <person name="Abrahante J.E."/>
            <person name="Garbe J."/>
            <person name="Badalamenti J.P."/>
            <person name="Herman A."/>
            <person name="Mangelson H."/>
            <person name="Liachko I."/>
            <person name="Sullivan S."/>
            <person name="Sone E.D."/>
            <person name="Koren S."/>
            <person name="Silverstein K.A.T."/>
            <person name="Beckman K.B."/>
            <person name="Gohl D.M."/>
        </authorList>
    </citation>
    <scope>NUCLEOTIDE SEQUENCE</scope>
    <source>
        <strain evidence="1">Duluth1</strain>
        <tissue evidence="1">Whole animal</tissue>
    </source>
</reference>
<dbReference type="AlphaFoldDB" id="A0A9D4R578"/>
<accession>A0A9D4R578</accession>
<evidence type="ECO:0000313" key="1">
    <source>
        <dbReference type="EMBL" id="KAH3854387.1"/>
    </source>
</evidence>
<dbReference type="Proteomes" id="UP000828390">
    <property type="component" value="Unassembled WGS sequence"/>
</dbReference>
<protein>
    <submittedName>
        <fullName evidence="1">Uncharacterized protein</fullName>
    </submittedName>
</protein>
<evidence type="ECO:0000313" key="2">
    <source>
        <dbReference type="Proteomes" id="UP000828390"/>
    </source>
</evidence>
<gene>
    <name evidence="1" type="ORF">DPMN_096928</name>
</gene>
<sequence>MSNMSSGPGGKFMERQLIERQNLSSKNFRSLGSHVFERTVTIFELSRAIIRTNLRTKFHEDWTINVTSRVLTRKTAPSPGGHIFQQTEPIFKPNRNSKLSRAIIRKNVLNNSHVDLAINVTAIVLTRKTAPPLGGHVFQRTGIFSNSDELSIEIKYWTVNVTSRVLTRKTAPSPGDWTIHVTSRVLTSKTAPHPCSHVSQQTGTILELSREIIKKNALTKFQDDWTKQRFQDHKTAPPAGGHFHEDWTINITHVVTMLMTKFHEDQTINVTSRVLTRQNVDDGRRTTDKR</sequence>
<proteinExistence type="predicted"/>
<name>A0A9D4R578_DREPO</name>
<organism evidence="1 2">
    <name type="scientific">Dreissena polymorpha</name>
    <name type="common">Zebra mussel</name>
    <name type="synonym">Mytilus polymorpha</name>
    <dbReference type="NCBI Taxonomy" id="45954"/>
    <lineage>
        <taxon>Eukaryota</taxon>
        <taxon>Metazoa</taxon>
        <taxon>Spiralia</taxon>
        <taxon>Lophotrochozoa</taxon>
        <taxon>Mollusca</taxon>
        <taxon>Bivalvia</taxon>
        <taxon>Autobranchia</taxon>
        <taxon>Heteroconchia</taxon>
        <taxon>Euheterodonta</taxon>
        <taxon>Imparidentia</taxon>
        <taxon>Neoheterodontei</taxon>
        <taxon>Myida</taxon>
        <taxon>Dreissenoidea</taxon>
        <taxon>Dreissenidae</taxon>
        <taxon>Dreissena</taxon>
    </lineage>
</organism>
<dbReference type="EMBL" id="JAIWYP010000003">
    <property type="protein sequence ID" value="KAH3854387.1"/>
    <property type="molecule type" value="Genomic_DNA"/>
</dbReference>
<comment type="caution">
    <text evidence="1">The sequence shown here is derived from an EMBL/GenBank/DDBJ whole genome shotgun (WGS) entry which is preliminary data.</text>
</comment>
<keyword evidence="2" id="KW-1185">Reference proteome</keyword>
<reference evidence="1" key="2">
    <citation type="submission" date="2020-11" db="EMBL/GenBank/DDBJ databases">
        <authorList>
            <person name="McCartney M.A."/>
            <person name="Auch B."/>
            <person name="Kono T."/>
            <person name="Mallez S."/>
            <person name="Becker A."/>
            <person name="Gohl D.M."/>
            <person name="Silverstein K.A.T."/>
            <person name="Koren S."/>
            <person name="Bechman K.B."/>
            <person name="Herman A."/>
            <person name="Abrahante J.E."/>
            <person name="Garbe J."/>
        </authorList>
    </citation>
    <scope>NUCLEOTIDE SEQUENCE</scope>
    <source>
        <strain evidence="1">Duluth1</strain>
        <tissue evidence="1">Whole animal</tissue>
    </source>
</reference>